<keyword evidence="3" id="KW-1185">Reference proteome</keyword>
<protein>
    <submittedName>
        <fullName evidence="1">Uncharacterized protein</fullName>
    </submittedName>
</protein>
<dbReference type="AlphaFoldDB" id="A0AA86TAC3"/>
<dbReference type="Proteomes" id="UP001189624">
    <property type="component" value="Chromosome 9"/>
</dbReference>
<evidence type="ECO:0000313" key="3">
    <source>
        <dbReference type="Proteomes" id="UP001189624"/>
    </source>
</evidence>
<dbReference type="EMBL" id="OY731406">
    <property type="protein sequence ID" value="CAJ1974975.1"/>
    <property type="molecule type" value="Genomic_DNA"/>
</dbReference>
<organism evidence="1 3">
    <name type="scientific">Sphenostylis stenocarpa</name>
    <dbReference type="NCBI Taxonomy" id="92480"/>
    <lineage>
        <taxon>Eukaryota</taxon>
        <taxon>Viridiplantae</taxon>
        <taxon>Streptophyta</taxon>
        <taxon>Embryophyta</taxon>
        <taxon>Tracheophyta</taxon>
        <taxon>Spermatophyta</taxon>
        <taxon>Magnoliopsida</taxon>
        <taxon>eudicotyledons</taxon>
        <taxon>Gunneridae</taxon>
        <taxon>Pentapetalae</taxon>
        <taxon>rosids</taxon>
        <taxon>fabids</taxon>
        <taxon>Fabales</taxon>
        <taxon>Fabaceae</taxon>
        <taxon>Papilionoideae</taxon>
        <taxon>50 kb inversion clade</taxon>
        <taxon>NPAAA clade</taxon>
        <taxon>indigoferoid/millettioid clade</taxon>
        <taxon>Phaseoleae</taxon>
        <taxon>Sphenostylis</taxon>
    </lineage>
</organism>
<dbReference type="Gramene" id="rna-AYBTSS11_LOCUS27063">
    <property type="protein sequence ID" value="CAJ1974975.1"/>
    <property type="gene ID" value="gene-AYBTSS11_LOCUS27063"/>
</dbReference>
<sequence>MKSLRVRDRMRLELGVARFGNNAQLERGNFKLPQVATARFFTTLLSPNQCLVKDESA</sequence>
<reference evidence="1" key="1">
    <citation type="submission" date="2023-10" db="EMBL/GenBank/DDBJ databases">
        <authorList>
            <person name="Domelevo Entfellner J.-B."/>
        </authorList>
    </citation>
    <scope>NUCLEOTIDE SEQUENCE</scope>
</reference>
<evidence type="ECO:0000313" key="1">
    <source>
        <dbReference type="EMBL" id="CAJ1974975.1"/>
    </source>
</evidence>
<accession>A0AA86TAC3</accession>
<gene>
    <name evidence="1" type="ORF">AYBTSS11_LOCUS27063</name>
    <name evidence="2" type="ORF">AYBTSS11_LOCUS27072</name>
</gene>
<evidence type="ECO:0000313" key="2">
    <source>
        <dbReference type="EMBL" id="CAJ1974984.1"/>
    </source>
</evidence>
<dbReference type="Gramene" id="rna-AYBTSS11_LOCUS27072">
    <property type="protein sequence ID" value="CAJ1974984.1"/>
    <property type="gene ID" value="gene-AYBTSS11_LOCUS27072"/>
</dbReference>
<dbReference type="EMBL" id="OY731406">
    <property type="protein sequence ID" value="CAJ1974984.1"/>
    <property type="molecule type" value="Genomic_DNA"/>
</dbReference>
<proteinExistence type="predicted"/>
<name>A0AA86TAC3_9FABA</name>